<keyword evidence="2" id="KW-1185">Reference proteome</keyword>
<organism evidence="1 2">
    <name type="scientific">Wickerhamomyces ciferrii (strain ATCC 14091 / BCRC 22168 / CBS 111 / JCM 3599 / NBRC 0793 / NRRL Y-1031 F-60-10)</name>
    <name type="common">Yeast</name>
    <name type="synonym">Pichia ciferrii</name>
    <dbReference type="NCBI Taxonomy" id="1206466"/>
    <lineage>
        <taxon>Eukaryota</taxon>
        <taxon>Fungi</taxon>
        <taxon>Dikarya</taxon>
        <taxon>Ascomycota</taxon>
        <taxon>Saccharomycotina</taxon>
        <taxon>Saccharomycetes</taxon>
        <taxon>Phaffomycetales</taxon>
        <taxon>Wickerhamomycetaceae</taxon>
        <taxon>Wickerhamomyces</taxon>
    </lineage>
</organism>
<gene>
    <name evidence="1" type="ORF">BN7_3245</name>
</gene>
<evidence type="ECO:0000313" key="1">
    <source>
        <dbReference type="EMBL" id="CCH43691.1"/>
    </source>
</evidence>
<dbReference type="AlphaFoldDB" id="K0KL09"/>
<sequence>MLMPIRFNRGHKFLSSSFIYRQTGPLLASKYFDKKFHSLSMRYQKADALVKAKNALNYQCYTAGVSPLELKDYPLYETERVEIKEDYLYLKMFNSTKLYNNRRYTELFRKNIDTEEEIHLILDTEDIMKYSCDTHAWSAKYNGKGSKMEDELEDETEEHFYKACLISFSDGEKSKALKFDLKFYASHYLINEKPYMRYQRMEIDSISHYEGSTLTIEGMIKKYVGTIKKDDKLSPMHEKELFKVHEYKKECFLHNTNPANEGYVLLSYGEGKDVSWWRKYAKPLKLKEERKKAHNKTFQCYKMQKFDRLDPKTQKAFHEYIYRHLKINEYLFEKVVEDATFTRSLYFERLQNFTNTHSCEKSLIKLNNNKVDGCTRRLSGM</sequence>
<evidence type="ECO:0000313" key="2">
    <source>
        <dbReference type="Proteomes" id="UP000009328"/>
    </source>
</evidence>
<protein>
    <submittedName>
        <fullName evidence="1">Uncharacterized protein</fullName>
    </submittedName>
</protein>
<proteinExistence type="predicted"/>
<reference evidence="1 2" key="1">
    <citation type="journal article" date="2012" name="Eukaryot. Cell">
        <title>Draft genome sequence of Wickerhamomyces ciferrii NRRL Y-1031 F-60-10.</title>
        <authorList>
            <person name="Schneider J."/>
            <person name="Andrea H."/>
            <person name="Blom J."/>
            <person name="Jaenicke S."/>
            <person name="Ruckert C."/>
            <person name="Schorsch C."/>
            <person name="Szczepanowski R."/>
            <person name="Farwick M."/>
            <person name="Goesmann A."/>
            <person name="Puhler A."/>
            <person name="Schaffer S."/>
            <person name="Tauch A."/>
            <person name="Kohler T."/>
            <person name="Brinkrolf K."/>
        </authorList>
    </citation>
    <scope>NUCLEOTIDE SEQUENCE [LARGE SCALE GENOMIC DNA]</scope>
    <source>
        <strain evidence="2">ATCC 14091 / BCRC 22168 / CBS 111 / JCM 3599 / NBRC 0793 / NRRL Y-1031 F-60-10</strain>
    </source>
</reference>
<dbReference type="Proteomes" id="UP000009328">
    <property type="component" value="Unassembled WGS sequence"/>
</dbReference>
<comment type="caution">
    <text evidence="1">The sequence shown here is derived from an EMBL/GenBank/DDBJ whole genome shotgun (WGS) entry which is preliminary data.</text>
</comment>
<accession>K0KL09</accession>
<dbReference type="HOGENOM" id="CLU_726050_0_0_1"/>
<name>K0KL09_WICCF</name>
<dbReference type="InParanoid" id="K0KL09"/>
<dbReference type="EMBL" id="CAIF01000088">
    <property type="protein sequence ID" value="CCH43691.1"/>
    <property type="molecule type" value="Genomic_DNA"/>
</dbReference>